<comment type="caution">
    <text evidence="20">The sequence shown here is derived from an EMBL/GenBank/DDBJ whole genome shotgun (WGS) entry which is preliminary data.</text>
</comment>
<dbReference type="OrthoDB" id="432970at2759"/>
<sequence>MDKRFGAESILGFGGGIVSEASQKATEKAADLCRRRRPNEAVPYLMEAIKDPNNLDAYIELAFISPDPVDVLEVAALKGRKLLLNILGPTAFADTGPYVGKFWDIAPARPYMRILQAQVRLYVEIKQAYKKAAATAIEMLRLCPGDNMGQRSWLGALLLHSSRPADALYFSQIWIDNFTARTPENAIPARGGTDFKAPRNGVIPSARDGSDWMPAVHLYDSALAAFMLYGADSEEAREYLRLAAAANPHIITKILVGAPKPSSQNHAPRQPNGPEDAQDYRWLAHELWTASAVLNWVKECMKAGEPASSKSLSDIVLKRCGNPACNEQEAQVQEFKRCAGCHLISYCGSECQKTDWRRHKQACKEREQIKQARKGLMKGKGNVTDMPVFTLDLAGGVPVVYDGEKRKAMPMPFPSS</sequence>
<keyword evidence="4" id="KW-0150">Chloroplast</keyword>
<evidence type="ECO:0000256" key="3">
    <source>
        <dbReference type="ARBA" id="ARBA00010794"/>
    </source>
</evidence>
<evidence type="ECO:0000313" key="20">
    <source>
        <dbReference type="EMBL" id="KAF7297031.1"/>
    </source>
</evidence>
<keyword evidence="6" id="KW-0808">Transferase</keyword>
<evidence type="ECO:0000256" key="1">
    <source>
        <dbReference type="ARBA" id="ARBA00004141"/>
    </source>
</evidence>
<dbReference type="GO" id="GO:0010276">
    <property type="term" value="F:phytol kinase activity"/>
    <property type="evidence" value="ECO:0007669"/>
    <property type="project" value="UniProtKB-EC"/>
</dbReference>
<dbReference type="AlphaFoldDB" id="A0A8H6VZ00"/>
<name>A0A8H6VZ00_9AGAR</name>
<evidence type="ECO:0000256" key="4">
    <source>
        <dbReference type="ARBA" id="ARBA00022528"/>
    </source>
</evidence>
<keyword evidence="9 18" id="KW-0863">Zinc-finger</keyword>
<evidence type="ECO:0000256" key="12">
    <source>
        <dbReference type="ARBA" id="ARBA00022946"/>
    </source>
</evidence>
<comment type="subcellular location">
    <subcellularLocation>
        <location evidence="1">Membrane</location>
        <topology evidence="1">Multi-pass membrane protein</topology>
    </subcellularLocation>
    <subcellularLocation>
        <location evidence="2">Plastid</location>
        <location evidence="2">Chloroplast</location>
    </subcellularLocation>
</comment>
<dbReference type="Proteomes" id="UP000636479">
    <property type="component" value="Unassembled WGS sequence"/>
</dbReference>
<evidence type="ECO:0000256" key="14">
    <source>
        <dbReference type="ARBA" id="ARBA00023136"/>
    </source>
</evidence>
<dbReference type="InterPro" id="IPR039606">
    <property type="entry name" value="Phytol/farnesol_kinase"/>
</dbReference>
<dbReference type="PANTHER" id="PTHR32523">
    <property type="entry name" value="PHYTOL KINASE 1, CHLOROPLASTIC"/>
    <property type="match status" value="1"/>
</dbReference>
<keyword evidence="21" id="KW-1185">Reference proteome</keyword>
<evidence type="ECO:0000256" key="7">
    <source>
        <dbReference type="ARBA" id="ARBA00022692"/>
    </source>
</evidence>
<keyword evidence="13" id="KW-1133">Transmembrane helix</keyword>
<keyword evidence="5" id="KW-0934">Plastid</keyword>
<dbReference type="Pfam" id="PF01753">
    <property type="entry name" value="zf-MYND"/>
    <property type="match status" value="1"/>
</dbReference>
<evidence type="ECO:0000256" key="5">
    <source>
        <dbReference type="ARBA" id="ARBA00022640"/>
    </source>
</evidence>
<protein>
    <recommendedName>
        <fullName evidence="16">phytol kinase</fullName>
        <ecNumber evidence="16">2.7.1.182</ecNumber>
    </recommendedName>
</protein>
<accession>A0A8H6VZ00</accession>
<evidence type="ECO:0000256" key="17">
    <source>
        <dbReference type="ARBA" id="ARBA00048889"/>
    </source>
</evidence>
<evidence type="ECO:0000259" key="19">
    <source>
        <dbReference type="PROSITE" id="PS50865"/>
    </source>
</evidence>
<keyword evidence="12" id="KW-0809">Transit peptide</keyword>
<evidence type="ECO:0000256" key="2">
    <source>
        <dbReference type="ARBA" id="ARBA00004229"/>
    </source>
</evidence>
<organism evidence="20 21">
    <name type="scientific">Mycena indigotica</name>
    <dbReference type="NCBI Taxonomy" id="2126181"/>
    <lineage>
        <taxon>Eukaryota</taxon>
        <taxon>Fungi</taxon>
        <taxon>Dikarya</taxon>
        <taxon>Basidiomycota</taxon>
        <taxon>Agaricomycotina</taxon>
        <taxon>Agaricomycetes</taxon>
        <taxon>Agaricomycetidae</taxon>
        <taxon>Agaricales</taxon>
        <taxon>Marasmiineae</taxon>
        <taxon>Mycenaceae</taxon>
        <taxon>Mycena</taxon>
    </lineage>
</organism>
<evidence type="ECO:0000313" key="21">
    <source>
        <dbReference type="Proteomes" id="UP000636479"/>
    </source>
</evidence>
<dbReference type="PANTHER" id="PTHR32523:SF8">
    <property type="entry name" value="DOLICHOL KINASE"/>
    <property type="match status" value="1"/>
</dbReference>
<comment type="pathway">
    <text evidence="15">Cofactor biosynthesis; tocopherol biosynthesis.</text>
</comment>
<dbReference type="InterPro" id="IPR002893">
    <property type="entry name" value="Znf_MYND"/>
</dbReference>
<keyword evidence="14" id="KW-0472">Membrane</keyword>
<dbReference type="GO" id="GO:0008270">
    <property type="term" value="F:zinc ion binding"/>
    <property type="evidence" value="ECO:0007669"/>
    <property type="project" value="UniProtKB-KW"/>
</dbReference>
<dbReference type="EMBL" id="JACAZF010000008">
    <property type="protein sequence ID" value="KAF7297031.1"/>
    <property type="molecule type" value="Genomic_DNA"/>
</dbReference>
<feature type="domain" description="MYND-type" evidence="19">
    <location>
        <begin position="322"/>
        <end position="363"/>
    </location>
</feature>
<dbReference type="PROSITE" id="PS50865">
    <property type="entry name" value="ZF_MYND_2"/>
    <property type="match status" value="1"/>
</dbReference>
<keyword evidence="8" id="KW-0479">Metal-binding</keyword>
<evidence type="ECO:0000256" key="16">
    <source>
        <dbReference type="ARBA" id="ARBA00039024"/>
    </source>
</evidence>
<evidence type="ECO:0000256" key="10">
    <source>
        <dbReference type="ARBA" id="ARBA00022777"/>
    </source>
</evidence>
<dbReference type="SUPFAM" id="SSF144232">
    <property type="entry name" value="HIT/MYND zinc finger-like"/>
    <property type="match status" value="1"/>
</dbReference>
<comment type="similarity">
    <text evidence="3">Belongs to the polyprenol kinase family.</text>
</comment>
<evidence type="ECO:0000256" key="8">
    <source>
        <dbReference type="ARBA" id="ARBA00022723"/>
    </source>
</evidence>
<evidence type="ECO:0000256" key="9">
    <source>
        <dbReference type="ARBA" id="ARBA00022771"/>
    </source>
</evidence>
<proteinExistence type="inferred from homology"/>
<keyword evidence="7" id="KW-0812">Transmembrane</keyword>
<reference evidence="20" key="1">
    <citation type="submission" date="2020-05" db="EMBL/GenBank/DDBJ databases">
        <title>Mycena genomes resolve the evolution of fungal bioluminescence.</title>
        <authorList>
            <person name="Tsai I.J."/>
        </authorList>
    </citation>
    <scope>NUCLEOTIDE SEQUENCE</scope>
    <source>
        <strain evidence="20">171206Taipei</strain>
    </source>
</reference>
<keyword evidence="11" id="KW-0862">Zinc</keyword>
<evidence type="ECO:0000256" key="15">
    <source>
        <dbReference type="ARBA" id="ARBA00024015"/>
    </source>
</evidence>
<dbReference type="RefSeq" id="XP_037217390.1">
    <property type="nucleotide sequence ID" value="XM_037365978.1"/>
</dbReference>
<evidence type="ECO:0000256" key="13">
    <source>
        <dbReference type="ARBA" id="ARBA00022989"/>
    </source>
</evidence>
<dbReference type="GeneID" id="59348494"/>
<dbReference type="EC" id="2.7.1.182" evidence="16"/>
<evidence type="ECO:0000256" key="11">
    <source>
        <dbReference type="ARBA" id="ARBA00022833"/>
    </source>
</evidence>
<evidence type="ECO:0000256" key="6">
    <source>
        <dbReference type="ARBA" id="ARBA00022679"/>
    </source>
</evidence>
<dbReference type="GO" id="GO:0016020">
    <property type="term" value="C:membrane"/>
    <property type="evidence" value="ECO:0007669"/>
    <property type="project" value="UniProtKB-SubCell"/>
</dbReference>
<gene>
    <name evidence="20" type="ORF">MIND_00935600</name>
</gene>
<keyword evidence="10" id="KW-0418">Kinase</keyword>
<evidence type="ECO:0000256" key="18">
    <source>
        <dbReference type="PROSITE-ProRule" id="PRU00134"/>
    </source>
</evidence>
<dbReference type="Gene3D" id="6.10.140.2220">
    <property type="match status" value="1"/>
</dbReference>
<comment type="catalytic activity">
    <reaction evidence="17">
        <text>phytol + CTP = phytyl phosphate + CDP + H(+)</text>
        <dbReference type="Rhea" id="RHEA:38055"/>
        <dbReference type="ChEBI" id="CHEBI:15378"/>
        <dbReference type="ChEBI" id="CHEBI:17327"/>
        <dbReference type="ChEBI" id="CHEBI:37563"/>
        <dbReference type="ChEBI" id="CHEBI:58069"/>
        <dbReference type="ChEBI" id="CHEBI:75483"/>
        <dbReference type="EC" id="2.7.1.182"/>
    </reaction>
</comment>